<evidence type="ECO:0000313" key="4">
    <source>
        <dbReference type="EMBL" id="MDI9858502.1"/>
    </source>
</evidence>
<evidence type="ECO:0000256" key="3">
    <source>
        <dbReference type="SAM" id="MobiDB-lite"/>
    </source>
</evidence>
<protein>
    <submittedName>
        <fullName evidence="4">PspA/IM30 family protein</fullName>
    </submittedName>
</protein>
<keyword evidence="2" id="KW-0175">Coiled coil</keyword>
<proteinExistence type="inferred from homology"/>
<comment type="caution">
    <text evidence="4">The sequence shown here is derived from an EMBL/GenBank/DDBJ whole genome shotgun (WGS) entry which is preliminary data.</text>
</comment>
<dbReference type="PANTHER" id="PTHR31088">
    <property type="entry name" value="MEMBRANE-ASSOCIATED PROTEIN VIPP1, CHLOROPLASTIC"/>
    <property type="match status" value="1"/>
</dbReference>
<dbReference type="InterPro" id="IPR007157">
    <property type="entry name" value="PspA_VIPP1"/>
</dbReference>
<dbReference type="PANTHER" id="PTHR31088:SF6">
    <property type="entry name" value="PHAGE SHOCK PROTEIN A"/>
    <property type="match status" value="1"/>
</dbReference>
<evidence type="ECO:0000256" key="1">
    <source>
        <dbReference type="ARBA" id="ARBA00043985"/>
    </source>
</evidence>
<feature type="coiled-coil region" evidence="2">
    <location>
        <begin position="33"/>
        <end position="74"/>
    </location>
</feature>
<dbReference type="Proteomes" id="UP001236507">
    <property type="component" value="Unassembled WGS sequence"/>
</dbReference>
<name>A0ABT6Y4K6_9BACT</name>
<reference evidence="4 5" key="1">
    <citation type="submission" date="2023-05" db="EMBL/GenBank/DDBJ databases">
        <title>Novel species of genus Flectobacillus isolated from stream in China.</title>
        <authorList>
            <person name="Lu H."/>
        </authorList>
    </citation>
    <scope>NUCLEOTIDE SEQUENCE [LARGE SCALE GENOMIC DNA]</scope>
    <source>
        <strain evidence="4 5">KCTC 42575</strain>
    </source>
</reference>
<organism evidence="4 5">
    <name type="scientific">Flectobacillus roseus</name>
    <dbReference type="NCBI Taxonomy" id="502259"/>
    <lineage>
        <taxon>Bacteria</taxon>
        <taxon>Pseudomonadati</taxon>
        <taxon>Bacteroidota</taxon>
        <taxon>Cytophagia</taxon>
        <taxon>Cytophagales</taxon>
        <taxon>Flectobacillaceae</taxon>
        <taxon>Flectobacillus</taxon>
    </lineage>
</organism>
<sequence>MWSDLLQILFNHEKKSSTDPNPQDPNVLLALAEKELIKAIADAEQVKKVAQNNYHSLLAKAEELQGQANQLYQAAQKSLQTGNEEQAQQWLRKKSLVDERISEYKTLLEQAQQLLHQLEAQHQDLQFRLESTRLKGQMLIAKVEAAKTQKLVEGVQNQENASALEQISALEQQFQIKEDERSMREELQQNDTIIKKAFEEIAFQQSIEKDWEKLKSEKDLKITDKQAKKIEDFFSKTKDTPTEKPQSDKQKKIDDFFK</sequence>
<feature type="region of interest" description="Disordered" evidence="3">
    <location>
        <begin position="232"/>
        <end position="258"/>
    </location>
</feature>
<evidence type="ECO:0000256" key="2">
    <source>
        <dbReference type="SAM" id="Coils"/>
    </source>
</evidence>
<evidence type="ECO:0000313" key="5">
    <source>
        <dbReference type="Proteomes" id="UP001236507"/>
    </source>
</evidence>
<dbReference type="RefSeq" id="WP_283343701.1">
    <property type="nucleotide sequence ID" value="NZ_JASHIF010000003.1"/>
</dbReference>
<keyword evidence="5" id="KW-1185">Reference proteome</keyword>
<dbReference type="Pfam" id="PF04012">
    <property type="entry name" value="PspA_IM30"/>
    <property type="match status" value="1"/>
</dbReference>
<accession>A0ABT6Y4K6</accession>
<comment type="similarity">
    <text evidence="1">Belongs to the PspA/Vipp/IM30 family.</text>
</comment>
<dbReference type="EMBL" id="JASHIF010000003">
    <property type="protein sequence ID" value="MDI9858502.1"/>
    <property type="molecule type" value="Genomic_DNA"/>
</dbReference>
<feature type="coiled-coil region" evidence="2">
    <location>
        <begin position="101"/>
        <end position="135"/>
    </location>
</feature>
<gene>
    <name evidence="4" type="ORF">QM524_04715</name>
</gene>